<name>A0AAX1NCW0_9BACT</name>
<accession>A0AAX1NCW0</accession>
<protein>
    <recommendedName>
        <fullName evidence="1">DED domain-containing protein</fullName>
    </recommendedName>
</protein>
<gene>
    <name evidence="2" type="ORF">KMW28_07930</name>
</gene>
<sequence>MSNRILLPSIRYVLGFRNREERLIKRAFNDFYYLVEGQHQIDNPVQYKSAFCVALTKTIMESNQISDDADIEEEINQRFPTTEEDSIIEEVEIKFNDDDLLLLKMFFINKIDTKSIGLRLEKTAEEVTDRVEKLNRMWQQDMTLEEYLLQISRRELFKSLDQMMIPIPQKVTKKGRTATVGSITKVDNSIVAKIKNLFKRNH</sequence>
<keyword evidence="3" id="KW-1185">Reference proteome</keyword>
<evidence type="ECO:0000313" key="2">
    <source>
        <dbReference type="EMBL" id="QWG03503.1"/>
    </source>
</evidence>
<dbReference type="PROSITE" id="PS50168">
    <property type="entry name" value="DED"/>
    <property type="match status" value="1"/>
</dbReference>
<evidence type="ECO:0000313" key="3">
    <source>
        <dbReference type="Proteomes" id="UP000678679"/>
    </source>
</evidence>
<dbReference type="Proteomes" id="UP000678679">
    <property type="component" value="Chromosome 1"/>
</dbReference>
<dbReference type="RefSeq" id="WP_169664683.1">
    <property type="nucleotide sequence ID" value="NZ_CP076132.1"/>
</dbReference>
<organism evidence="2 3">
    <name type="scientific">Flammeovirga yaeyamensis</name>
    <dbReference type="NCBI Taxonomy" id="367791"/>
    <lineage>
        <taxon>Bacteria</taxon>
        <taxon>Pseudomonadati</taxon>
        <taxon>Bacteroidota</taxon>
        <taxon>Cytophagia</taxon>
        <taxon>Cytophagales</taxon>
        <taxon>Flammeovirgaceae</taxon>
        <taxon>Flammeovirga</taxon>
    </lineage>
</organism>
<dbReference type="AlphaFoldDB" id="A0AAX1NCW0"/>
<dbReference type="KEGG" id="fya:KMW28_07930"/>
<evidence type="ECO:0000259" key="1">
    <source>
        <dbReference type="PROSITE" id="PS50168"/>
    </source>
</evidence>
<reference evidence="2 3" key="1">
    <citation type="submission" date="2021-05" db="EMBL/GenBank/DDBJ databases">
        <title>Comparative genomic studies on the polysaccharide-degrading batcterial strains of the Flammeovirga genus.</title>
        <authorList>
            <person name="Zewei F."/>
            <person name="Zheng Z."/>
            <person name="Yu L."/>
            <person name="Ruyue G."/>
            <person name="Yanhong M."/>
            <person name="Yuanyuan C."/>
            <person name="Jingyan G."/>
            <person name="Wenjun H."/>
        </authorList>
    </citation>
    <scope>NUCLEOTIDE SEQUENCE [LARGE SCALE GENOMIC DNA]</scope>
    <source>
        <strain evidence="2 3">NBRC:100898</strain>
    </source>
</reference>
<feature type="domain" description="DED" evidence="1">
    <location>
        <begin position="83"/>
        <end position="162"/>
    </location>
</feature>
<dbReference type="EMBL" id="CP076132">
    <property type="protein sequence ID" value="QWG03503.1"/>
    <property type="molecule type" value="Genomic_DNA"/>
</dbReference>
<dbReference type="InterPro" id="IPR001875">
    <property type="entry name" value="DED_dom"/>
</dbReference>
<proteinExistence type="predicted"/>